<keyword evidence="4 6" id="KW-1133">Transmembrane helix</keyword>
<feature type="transmembrane region" description="Helical" evidence="6">
    <location>
        <begin position="172"/>
        <end position="192"/>
    </location>
</feature>
<evidence type="ECO:0000259" key="7">
    <source>
        <dbReference type="Pfam" id="PF00892"/>
    </source>
</evidence>
<feature type="transmembrane region" description="Helical" evidence="6">
    <location>
        <begin position="294"/>
        <end position="312"/>
    </location>
</feature>
<evidence type="ECO:0000313" key="9">
    <source>
        <dbReference type="Proteomes" id="UP000291084"/>
    </source>
</evidence>
<dbReference type="InterPro" id="IPR030184">
    <property type="entry name" value="WAT1-related"/>
</dbReference>
<feature type="transmembrane region" description="Helical" evidence="6">
    <location>
        <begin position="97"/>
        <end position="117"/>
    </location>
</feature>
<sequence length="354" mass="38420">MQSAEVTTAMVAAQFLTVGLNTLVKANLSKGMSNYVFVAYSNLFGFCLLLIATTVRYRNRSPTPLNNFILFRIFLIGFLSISIQTLAYAGLGYSSPTLISAIEDLLPAFTFLIVIVFRMEKLDLKLRSCQAKTIGTVVSIAGALIMTLYKGFAVTSNLMQNNLVLSSQQSQWLLGAFLLATATFGGSVSLVIQTWTIKDYPEELMLITIATSFSVILSFVVAFIAEQNPKAWILKPDMELVCILYSAIVVLSIRSVVYAWACRKKGAVYVAMFNPLGIVIALAMGIVFLGDTLYVGSVIGAATIAVGFYAVIWGQAQEENMTCENHGTCGIICSSSSCSEVTLLLHKTKDTMVA</sequence>
<evidence type="ECO:0000313" key="8">
    <source>
        <dbReference type="EMBL" id="BAT99559.1"/>
    </source>
</evidence>
<name>A0A0S3T384_PHAAN</name>
<feature type="transmembrane region" description="Helical" evidence="6">
    <location>
        <begin position="35"/>
        <end position="57"/>
    </location>
</feature>
<dbReference type="EMBL" id="AP015043">
    <property type="protein sequence ID" value="BAT99559.1"/>
    <property type="molecule type" value="Genomic_DNA"/>
</dbReference>
<dbReference type="GO" id="GO:0022857">
    <property type="term" value="F:transmembrane transporter activity"/>
    <property type="evidence" value="ECO:0007669"/>
    <property type="project" value="InterPro"/>
</dbReference>
<keyword evidence="9" id="KW-1185">Reference proteome</keyword>
<accession>A0A0S3T384</accession>
<feature type="transmembrane region" description="Helical" evidence="6">
    <location>
        <begin position="243"/>
        <end position="261"/>
    </location>
</feature>
<feature type="transmembrane region" description="Helical" evidence="6">
    <location>
        <begin position="204"/>
        <end position="223"/>
    </location>
</feature>
<dbReference type="InterPro" id="IPR000620">
    <property type="entry name" value="EamA_dom"/>
</dbReference>
<reference evidence="8 9" key="1">
    <citation type="journal article" date="2015" name="Sci. Rep.">
        <title>The power of single molecule real-time sequencing technology in the de novo assembly of a eukaryotic genome.</title>
        <authorList>
            <person name="Sakai H."/>
            <person name="Naito K."/>
            <person name="Ogiso-Tanaka E."/>
            <person name="Takahashi Y."/>
            <person name="Iseki K."/>
            <person name="Muto C."/>
            <person name="Satou K."/>
            <person name="Teruya K."/>
            <person name="Shiroma A."/>
            <person name="Shimoji M."/>
            <person name="Hirano T."/>
            <person name="Itoh T."/>
            <person name="Kaga A."/>
            <person name="Tomooka N."/>
        </authorList>
    </citation>
    <scope>NUCLEOTIDE SEQUENCE [LARGE SCALE GENOMIC DNA]</scope>
    <source>
        <strain evidence="9">cv. Shumari</strain>
    </source>
</reference>
<dbReference type="InterPro" id="IPR037185">
    <property type="entry name" value="EmrE-like"/>
</dbReference>
<evidence type="ECO:0000256" key="5">
    <source>
        <dbReference type="ARBA" id="ARBA00023136"/>
    </source>
</evidence>
<evidence type="ECO:0000256" key="4">
    <source>
        <dbReference type="ARBA" id="ARBA00022989"/>
    </source>
</evidence>
<evidence type="ECO:0000256" key="2">
    <source>
        <dbReference type="ARBA" id="ARBA00007635"/>
    </source>
</evidence>
<dbReference type="Pfam" id="PF00892">
    <property type="entry name" value="EamA"/>
    <property type="match status" value="2"/>
</dbReference>
<keyword evidence="3 6" id="KW-0812">Transmembrane</keyword>
<gene>
    <name evidence="8" type="primary">Vigan.10G101100</name>
    <name evidence="8" type="ORF">VIGAN_10101100</name>
</gene>
<protein>
    <recommendedName>
        <fullName evidence="6">WAT1-related protein</fullName>
    </recommendedName>
</protein>
<comment type="similarity">
    <text evidence="2 6">Belongs to the drug/metabolite transporter (DMT) superfamily. Plant drug/metabolite exporter (P-DME) (TC 2.A.7.4) family.</text>
</comment>
<evidence type="ECO:0000256" key="3">
    <source>
        <dbReference type="ARBA" id="ARBA00022692"/>
    </source>
</evidence>
<comment type="subcellular location">
    <subcellularLocation>
        <location evidence="1 6">Membrane</location>
        <topology evidence="1 6">Multi-pass membrane protein</topology>
    </subcellularLocation>
</comment>
<feature type="transmembrane region" description="Helical" evidence="6">
    <location>
        <begin position="69"/>
        <end position="91"/>
    </location>
</feature>
<proteinExistence type="inferred from homology"/>
<evidence type="ECO:0000256" key="6">
    <source>
        <dbReference type="RuleBase" id="RU363077"/>
    </source>
</evidence>
<organism evidence="8 9">
    <name type="scientific">Vigna angularis var. angularis</name>
    <dbReference type="NCBI Taxonomy" id="157739"/>
    <lineage>
        <taxon>Eukaryota</taxon>
        <taxon>Viridiplantae</taxon>
        <taxon>Streptophyta</taxon>
        <taxon>Embryophyta</taxon>
        <taxon>Tracheophyta</taxon>
        <taxon>Spermatophyta</taxon>
        <taxon>Magnoliopsida</taxon>
        <taxon>eudicotyledons</taxon>
        <taxon>Gunneridae</taxon>
        <taxon>Pentapetalae</taxon>
        <taxon>rosids</taxon>
        <taxon>fabids</taxon>
        <taxon>Fabales</taxon>
        <taxon>Fabaceae</taxon>
        <taxon>Papilionoideae</taxon>
        <taxon>50 kb inversion clade</taxon>
        <taxon>NPAAA clade</taxon>
        <taxon>indigoferoid/millettioid clade</taxon>
        <taxon>Phaseoleae</taxon>
        <taxon>Vigna</taxon>
    </lineage>
</organism>
<feature type="transmembrane region" description="Helical" evidence="6">
    <location>
        <begin position="268"/>
        <end position="288"/>
    </location>
</feature>
<feature type="domain" description="EamA" evidence="7">
    <location>
        <begin position="13"/>
        <end position="147"/>
    </location>
</feature>
<dbReference type="PANTHER" id="PTHR31218">
    <property type="entry name" value="WAT1-RELATED PROTEIN"/>
    <property type="match status" value="1"/>
</dbReference>
<dbReference type="SUPFAM" id="SSF103481">
    <property type="entry name" value="Multidrug resistance efflux transporter EmrE"/>
    <property type="match status" value="1"/>
</dbReference>
<dbReference type="OrthoDB" id="1746609at2759"/>
<dbReference type="GO" id="GO:0016020">
    <property type="term" value="C:membrane"/>
    <property type="evidence" value="ECO:0007669"/>
    <property type="project" value="UniProtKB-SubCell"/>
</dbReference>
<dbReference type="AlphaFoldDB" id="A0A0S3T384"/>
<dbReference type="Proteomes" id="UP000291084">
    <property type="component" value="Chromosome 10"/>
</dbReference>
<keyword evidence="5 6" id="KW-0472">Membrane</keyword>
<feature type="domain" description="EamA" evidence="7">
    <location>
        <begin position="174"/>
        <end position="312"/>
    </location>
</feature>
<evidence type="ECO:0000256" key="1">
    <source>
        <dbReference type="ARBA" id="ARBA00004141"/>
    </source>
</evidence>
<feature type="transmembrane region" description="Helical" evidence="6">
    <location>
        <begin position="129"/>
        <end position="152"/>
    </location>
</feature>